<sequence>MAEQLKNKLNISAVNELGSLIHSVWPDFAVTEFIETVLLKLDELELKARADYLARSLHVYLPDDYVDAIAILLQAAEYLREEQFSGWAHYLAWPLIDYVALYGLEHRNISFAALEKLTPLFTGEFAIRFFLKAYFDETYQQMLVWAEHDDEHVRRLASEGIRPRLPWAQQLTELRHDPALIWPLLDKLKNDPSLYVRRSVANNINDISKDHPQMVIDVCSEWQKNASENTSWVIRHALRSLVKQGIADVYPLLGFSQSVSIEQVQFRLSHSQLLLGQTLVLELEMLSKQVQHAVLDYRIRFVGASGKTSREKVFKWKNMRLAEAEYLQIQKRHTLQKISTRKYYPGTHEIECLLNGQCIARASFELLIP</sequence>
<accession>A0A1I3UNT0</accession>
<keyword evidence="2" id="KW-1185">Reference proteome</keyword>
<dbReference type="AlphaFoldDB" id="A0A1I3UNT0"/>
<evidence type="ECO:0000313" key="2">
    <source>
        <dbReference type="Proteomes" id="UP000198924"/>
    </source>
</evidence>
<dbReference type="STRING" id="45496.SAMN04488079_10234"/>
<dbReference type="Gene3D" id="1.25.40.290">
    <property type="entry name" value="ARM repeat domains"/>
    <property type="match status" value="1"/>
</dbReference>
<dbReference type="Proteomes" id="UP000198924">
    <property type="component" value="Unassembled WGS sequence"/>
</dbReference>
<name>A0A1I3UNT0_9GAMM</name>
<dbReference type="InterPro" id="IPR014825">
    <property type="entry name" value="DNA_alkylation"/>
</dbReference>
<gene>
    <name evidence="1" type="ORF">SAMN04488079_10234</name>
</gene>
<evidence type="ECO:0000313" key="1">
    <source>
        <dbReference type="EMBL" id="SFJ84393.1"/>
    </source>
</evidence>
<dbReference type="EMBL" id="FOSH01000002">
    <property type="protein sequence ID" value="SFJ84393.1"/>
    <property type="molecule type" value="Genomic_DNA"/>
</dbReference>
<protein>
    <submittedName>
        <fullName evidence="1">3-methyladenine DNA glycosylase AlkC</fullName>
    </submittedName>
</protein>
<dbReference type="RefSeq" id="WP_091711436.1">
    <property type="nucleotide sequence ID" value="NZ_FOSH01000002.1"/>
</dbReference>
<dbReference type="OrthoDB" id="9797162at2"/>
<reference evidence="2" key="1">
    <citation type="submission" date="2016-10" db="EMBL/GenBank/DDBJ databases">
        <authorList>
            <person name="Varghese N."/>
            <person name="Submissions S."/>
        </authorList>
    </citation>
    <scope>NUCLEOTIDE SEQUENCE [LARGE SCALE GENOMIC DNA]</scope>
    <source>
        <strain evidence="2">DSM 11578</strain>
    </source>
</reference>
<dbReference type="Pfam" id="PF08713">
    <property type="entry name" value="DNA_alkylation"/>
    <property type="match status" value="1"/>
</dbReference>
<dbReference type="SUPFAM" id="SSF48371">
    <property type="entry name" value="ARM repeat"/>
    <property type="match status" value="1"/>
</dbReference>
<organism evidence="1 2">
    <name type="scientific">Methylophaga sulfidovorans</name>
    <dbReference type="NCBI Taxonomy" id="45496"/>
    <lineage>
        <taxon>Bacteria</taxon>
        <taxon>Pseudomonadati</taxon>
        <taxon>Pseudomonadota</taxon>
        <taxon>Gammaproteobacteria</taxon>
        <taxon>Thiotrichales</taxon>
        <taxon>Piscirickettsiaceae</taxon>
        <taxon>Methylophaga</taxon>
    </lineage>
</organism>
<proteinExistence type="predicted"/>
<dbReference type="InterPro" id="IPR016024">
    <property type="entry name" value="ARM-type_fold"/>
</dbReference>